<organism evidence="1">
    <name type="scientific">Rhizophagus irregularis (strain DAOM 181602 / DAOM 197198 / MUCL 43194)</name>
    <name type="common">Arbuscular mycorrhizal fungus</name>
    <name type="synonym">Glomus intraradices</name>
    <dbReference type="NCBI Taxonomy" id="747089"/>
    <lineage>
        <taxon>Eukaryota</taxon>
        <taxon>Fungi</taxon>
        <taxon>Fungi incertae sedis</taxon>
        <taxon>Mucoromycota</taxon>
        <taxon>Glomeromycotina</taxon>
        <taxon>Glomeromycetes</taxon>
        <taxon>Glomerales</taxon>
        <taxon>Glomeraceae</taxon>
        <taxon>Rhizophagus</taxon>
    </lineage>
</organism>
<proteinExistence type="predicted"/>
<reference evidence="1" key="1">
    <citation type="submission" date="2013-07" db="EMBL/GenBank/DDBJ databases">
        <title>The genome of an arbuscular mycorrhizal fungus provides insights into the evolution of the oldest plant symbiosis.</title>
        <authorList>
            <consortium name="DOE Joint Genome Institute"/>
            <person name="Tisserant E."/>
            <person name="Malbreil M."/>
            <person name="Kuo A."/>
            <person name="Kohler A."/>
            <person name="Symeonidi A."/>
            <person name="Balestrini R."/>
            <person name="Charron P."/>
            <person name="Duensing N."/>
            <person name="Frei-dit-Frey N."/>
            <person name="Gianinazzi-Pearson V."/>
            <person name="Gilbert B."/>
            <person name="Handa Y."/>
            <person name="Hijri M."/>
            <person name="Kaul R."/>
            <person name="Kawaguchi M."/>
            <person name="Krajinski F."/>
            <person name="Lammers P."/>
            <person name="Lapierre D."/>
            <person name="Masclaux F.G."/>
            <person name="Murat C."/>
            <person name="Morin E."/>
            <person name="Ndikumana S."/>
            <person name="Pagni M."/>
            <person name="Petitpierre D."/>
            <person name="Requena N."/>
            <person name="Rosikiewicz P."/>
            <person name="Riley R."/>
            <person name="Saito K."/>
            <person name="San Clemente H."/>
            <person name="Shapiro H."/>
            <person name="van Tuinen D."/>
            <person name="Becard G."/>
            <person name="Bonfante P."/>
            <person name="Paszkowski U."/>
            <person name="Shachar-Hill Y."/>
            <person name="Young J.P."/>
            <person name="Sanders I.R."/>
            <person name="Henrissat B."/>
            <person name="Rensing S.A."/>
            <person name="Grigoriev I.V."/>
            <person name="Corradi N."/>
            <person name="Roux C."/>
            <person name="Martin F."/>
        </authorList>
    </citation>
    <scope>NUCLEOTIDE SEQUENCE</scope>
    <source>
        <strain evidence="1">DAOM 197198</strain>
    </source>
</reference>
<evidence type="ECO:0000313" key="1">
    <source>
        <dbReference type="EMBL" id="ESA09630.1"/>
    </source>
</evidence>
<dbReference type="AlphaFoldDB" id="U9TND1"/>
<name>U9TND1_RHIID</name>
<gene>
    <name evidence="1" type="ORF">GLOINDRAFT_97713</name>
</gene>
<accession>U9TND1</accession>
<dbReference type="HOGENOM" id="CLU_2238017_0_0_1"/>
<sequence>MAYHFDQGSFQMYSSNNSFDRIFITKSILSRLTKIESFAKPNLLKINYIESICKSEVDQILLPYFAISDYEFMKFLILLTQANAKFQQARNIFDTVEYVKICNSL</sequence>
<dbReference type="EMBL" id="KI287879">
    <property type="protein sequence ID" value="ESA09630.1"/>
    <property type="molecule type" value="Genomic_DNA"/>
</dbReference>
<protein>
    <submittedName>
        <fullName evidence="1">Uncharacterized protein</fullName>
    </submittedName>
</protein>